<proteinExistence type="predicted"/>
<evidence type="ECO:0000256" key="1">
    <source>
        <dbReference type="SAM" id="MobiDB-lite"/>
    </source>
</evidence>
<dbReference type="PANTHER" id="PTHR35604">
    <property type="entry name" value="TRANSPOSASE INSH FOR INSERTION SEQUENCE ELEMENT IS5A-RELATED"/>
    <property type="match status" value="1"/>
</dbReference>
<dbReference type="InterPro" id="IPR008490">
    <property type="entry name" value="Transposase_InsH_N"/>
</dbReference>
<gene>
    <name evidence="5" type="ORF">BECKFM1743A_GA0114220_108871</name>
    <name evidence="6" type="ORF">BECKFM1743B_GA0114221_108771</name>
    <name evidence="4" type="ORF">BECKFM1743C_GA0114222_108741</name>
</gene>
<feature type="region of interest" description="Disordered" evidence="1">
    <location>
        <begin position="148"/>
        <end position="194"/>
    </location>
</feature>
<dbReference type="GO" id="GO:0006313">
    <property type="term" value="P:DNA transposition"/>
    <property type="evidence" value="ECO:0007669"/>
    <property type="project" value="InterPro"/>
</dbReference>
<feature type="compositionally biased region" description="Basic and acidic residues" evidence="1">
    <location>
        <begin position="148"/>
        <end position="168"/>
    </location>
</feature>
<evidence type="ECO:0000259" key="2">
    <source>
        <dbReference type="Pfam" id="PF01609"/>
    </source>
</evidence>
<dbReference type="AlphaFoldDB" id="A0A450U0R8"/>
<dbReference type="GO" id="GO:0003677">
    <property type="term" value="F:DNA binding"/>
    <property type="evidence" value="ECO:0007669"/>
    <property type="project" value="InterPro"/>
</dbReference>
<dbReference type="EMBL" id="CAADEZ010000887">
    <property type="protein sequence ID" value="VFJ75903.1"/>
    <property type="molecule type" value="Genomic_DNA"/>
</dbReference>
<dbReference type="EMBL" id="CAADFL010000877">
    <property type="protein sequence ID" value="VFK22708.1"/>
    <property type="molecule type" value="Genomic_DNA"/>
</dbReference>
<dbReference type="Pfam" id="PF05598">
    <property type="entry name" value="DUF772"/>
    <property type="match status" value="1"/>
</dbReference>
<evidence type="ECO:0000313" key="6">
    <source>
        <dbReference type="EMBL" id="VFK22708.1"/>
    </source>
</evidence>
<evidence type="ECO:0000313" key="5">
    <source>
        <dbReference type="EMBL" id="VFJ75903.1"/>
    </source>
</evidence>
<organism evidence="5">
    <name type="scientific">Candidatus Kentrum sp. FM</name>
    <dbReference type="NCBI Taxonomy" id="2126340"/>
    <lineage>
        <taxon>Bacteria</taxon>
        <taxon>Pseudomonadati</taxon>
        <taxon>Pseudomonadota</taxon>
        <taxon>Gammaproteobacteria</taxon>
        <taxon>Candidatus Kentrum</taxon>
    </lineage>
</organism>
<name>A0A450U0R8_9GAMM</name>
<feature type="domain" description="Transposase InsH N-terminal" evidence="3">
    <location>
        <begin position="35"/>
        <end position="116"/>
    </location>
</feature>
<reference evidence="5" key="1">
    <citation type="submission" date="2019-02" db="EMBL/GenBank/DDBJ databases">
        <authorList>
            <person name="Gruber-Vodicka R. H."/>
            <person name="Seah K. B. B."/>
        </authorList>
    </citation>
    <scope>NUCLEOTIDE SEQUENCE</scope>
    <source>
        <strain evidence="5">BECK_BZ163</strain>
        <strain evidence="6">BECK_BZ164</strain>
        <strain evidence="4">BECK_BZ165</strain>
    </source>
</reference>
<evidence type="ECO:0000259" key="3">
    <source>
        <dbReference type="Pfam" id="PF05598"/>
    </source>
</evidence>
<dbReference type="EMBL" id="CAADFA010000874">
    <property type="protein sequence ID" value="VFJ75737.1"/>
    <property type="molecule type" value="Genomic_DNA"/>
</dbReference>
<dbReference type="Pfam" id="PF01609">
    <property type="entry name" value="DDE_Tnp_1"/>
    <property type="match status" value="1"/>
</dbReference>
<protein>
    <submittedName>
        <fullName evidence="5">Transposase domain (DUF772)</fullName>
    </submittedName>
</protein>
<dbReference type="PANTHER" id="PTHR35604:SF2">
    <property type="entry name" value="TRANSPOSASE INSH FOR INSERTION SEQUENCE ELEMENT IS5A-RELATED"/>
    <property type="match status" value="1"/>
</dbReference>
<feature type="compositionally biased region" description="Basic and acidic residues" evidence="1">
    <location>
        <begin position="178"/>
        <end position="192"/>
    </location>
</feature>
<sequence length="379" mass="42646">MNQAREALSNIWHRFQTCLFPSLEEAVGPLTKRQQQLVEVLDVVEIERHIPYTGCGGRPLADRCAIGRAFIAKAVYNMATTEVLLDHLESDIRLRRICGWGKSDDVPSQSTFSRAFAEFAETQLPERVHAAVIDAHLGEQLVGHISRDSTEIIAREKPKKQDTAGKEPKKPKKRGRPKKGEERTKELTRIEKQASGTMSLEEMTADLPTACDVGSKRDSKGHNHSWVGYKLHFDTADGGIPVSCILTSASMHDSQAAIPLAKTTYQRVTNCYDLMDSAYDCVELRDHSRSLGHIPIIDVNPRSRKAEIENEQKARRKANYKLAEDVRYNERSTVERINGRLKDEFGGRMVRVKGHAKVMAHLMFGVLVLTADQLMKFVE</sequence>
<dbReference type="InterPro" id="IPR002559">
    <property type="entry name" value="Transposase_11"/>
</dbReference>
<dbReference type="GO" id="GO:0004803">
    <property type="term" value="F:transposase activity"/>
    <property type="evidence" value="ECO:0007669"/>
    <property type="project" value="InterPro"/>
</dbReference>
<evidence type="ECO:0000313" key="4">
    <source>
        <dbReference type="EMBL" id="VFJ75737.1"/>
    </source>
</evidence>
<feature type="domain" description="Transposase IS4-like" evidence="2">
    <location>
        <begin position="216"/>
        <end position="369"/>
    </location>
</feature>
<accession>A0A450U0R8</accession>